<dbReference type="OrthoDB" id="9981889at2759"/>
<keyword evidence="1" id="KW-1133">Transmembrane helix</keyword>
<dbReference type="PANTHER" id="PTHR22133:SF2">
    <property type="entry name" value="AT01821P-RELATED"/>
    <property type="match status" value="1"/>
</dbReference>
<dbReference type="Pfam" id="PF16020">
    <property type="entry name" value="Deltameth_res"/>
    <property type="match status" value="1"/>
</dbReference>
<reference evidence="4" key="3">
    <citation type="submission" date="2025-05" db="UniProtKB">
        <authorList>
            <consortium name="RefSeq"/>
        </authorList>
    </citation>
    <scope>NUCLEOTIDE SEQUENCE [LARGE SCALE GENOMIC DNA]</scope>
    <source>
        <strain evidence="4">DH4</strain>
    </source>
</reference>
<evidence type="ECO:0000313" key="4">
    <source>
        <dbReference type="Proteomes" id="UP000005203"/>
    </source>
</evidence>
<feature type="transmembrane region" description="Helical" evidence="1">
    <location>
        <begin position="59"/>
        <end position="81"/>
    </location>
</feature>
<dbReference type="EnsemblMetazoa" id="XM_623776">
    <property type="protein sequence ID" value="XP_623779"/>
    <property type="gene ID" value="LOC551381"/>
</dbReference>
<evidence type="ECO:0000313" key="5">
    <source>
        <dbReference type="RefSeq" id="XP_623779.1"/>
    </source>
</evidence>
<keyword evidence="4" id="KW-1185">Reference proteome</keyword>
<sequence length="94" mass="10529">MLRHLFQSITRNAKSSMRSYHANKIPDNVKPPTMDEVLVPCGSWKEANAKARTKYNLQFVAGVVILAATIAYGRITGVLWLNFLPPTPKDKDSE</sequence>
<reference evidence="5" key="2">
    <citation type="submission" date="2025-04" db="UniProtKB">
        <authorList>
            <consortium name="RefSeq"/>
        </authorList>
    </citation>
    <scope>IDENTIFICATION</scope>
    <source>
        <strain evidence="5">DH4</strain>
        <tissue evidence="5">Whole body</tissue>
    </source>
</reference>
<name>A0A7M7RAL9_APIME</name>
<evidence type="ECO:0000313" key="3">
    <source>
        <dbReference type="EnsemblMetazoa" id="XP_623779"/>
    </source>
</evidence>
<accession>A0A8B9B117</accession>
<dbReference type="InterPro" id="IPR031973">
    <property type="entry name" value="Deltameth_res_prag01"/>
</dbReference>
<reference evidence="3" key="1">
    <citation type="submission" date="2021-01" db="UniProtKB">
        <authorList>
            <consortium name="EnsemblMetazoa"/>
        </authorList>
    </citation>
    <scope>IDENTIFICATION</scope>
    <source>
        <strain evidence="3">DH4</strain>
    </source>
</reference>
<accession>A0A7M7RAL9</accession>
<dbReference type="RefSeq" id="XP_623779.1">
    <property type="nucleotide sequence ID" value="XM_623776.6"/>
</dbReference>
<gene>
    <name evidence="3" type="primary">551381</name>
    <name evidence="5" type="synonym">LOC551381</name>
</gene>
<evidence type="ECO:0000259" key="2">
    <source>
        <dbReference type="Pfam" id="PF16020"/>
    </source>
</evidence>
<evidence type="ECO:0000256" key="1">
    <source>
        <dbReference type="SAM" id="Phobius"/>
    </source>
</evidence>
<dbReference type="OMA" id="IHFNYYV"/>
<protein>
    <submittedName>
        <fullName evidence="5">Uncharacterized protein LOC551381</fullName>
    </submittedName>
</protein>
<proteinExistence type="predicted"/>
<dbReference type="PANTHER" id="PTHR22133">
    <property type="entry name" value="AT01821P-RELATED"/>
    <property type="match status" value="1"/>
</dbReference>
<dbReference type="KEGG" id="ame:551381"/>
<organism evidence="3">
    <name type="scientific">Apis mellifera</name>
    <name type="common">Honeybee</name>
    <dbReference type="NCBI Taxonomy" id="7460"/>
    <lineage>
        <taxon>Eukaryota</taxon>
        <taxon>Metazoa</taxon>
        <taxon>Ecdysozoa</taxon>
        <taxon>Arthropoda</taxon>
        <taxon>Hexapoda</taxon>
        <taxon>Insecta</taxon>
        <taxon>Pterygota</taxon>
        <taxon>Neoptera</taxon>
        <taxon>Endopterygota</taxon>
        <taxon>Hymenoptera</taxon>
        <taxon>Apocrita</taxon>
        <taxon>Aculeata</taxon>
        <taxon>Apoidea</taxon>
        <taxon>Anthophila</taxon>
        <taxon>Apidae</taxon>
        <taxon>Apis</taxon>
    </lineage>
</organism>
<keyword evidence="1" id="KW-0812">Transmembrane</keyword>
<feature type="domain" description="Deltamethrin resistance protein prag01" evidence="2">
    <location>
        <begin position="35"/>
        <end position="86"/>
    </location>
</feature>
<keyword evidence="1" id="KW-0472">Membrane</keyword>
<dbReference type="AlphaFoldDB" id="A0A7M7RAL9"/>
<dbReference type="Proteomes" id="UP000005203">
    <property type="component" value="Linkage group LG1"/>
</dbReference>